<organism evidence="4 5">
    <name type="scientific">Microbacterium allomyrinae</name>
    <dbReference type="NCBI Taxonomy" id="2830666"/>
    <lineage>
        <taxon>Bacteria</taxon>
        <taxon>Bacillati</taxon>
        <taxon>Actinomycetota</taxon>
        <taxon>Actinomycetes</taxon>
        <taxon>Micrococcales</taxon>
        <taxon>Microbacteriaceae</taxon>
        <taxon>Microbacterium</taxon>
    </lineage>
</organism>
<feature type="signal peptide" evidence="3">
    <location>
        <begin position="1"/>
        <end position="33"/>
    </location>
</feature>
<comment type="caution">
    <text evidence="4">The sequence shown here is derived from an EMBL/GenBank/DDBJ whole genome shotgun (WGS) entry which is preliminary data.</text>
</comment>
<dbReference type="GO" id="GO:0005975">
    <property type="term" value="P:carbohydrate metabolic process"/>
    <property type="evidence" value="ECO:0007669"/>
    <property type="project" value="UniProtKB-ARBA"/>
</dbReference>
<dbReference type="AlphaFoldDB" id="A0A9X1S4C3"/>
<reference evidence="4" key="1">
    <citation type="submission" date="2021-04" db="EMBL/GenBank/DDBJ databases">
        <title>Microbacterium tenobrionis sp. nov. and Microbacterium allomyrinae sp. nov., isolated from larvae of Tenobrio molitor and Allomyrina dichotoma, respectively.</title>
        <authorList>
            <person name="Lee S.D."/>
        </authorList>
    </citation>
    <scope>NUCLEOTIDE SEQUENCE</scope>
    <source>
        <strain evidence="4">BWT-G7</strain>
    </source>
</reference>
<name>A0A9X1S4C3_9MICO</name>
<keyword evidence="2" id="KW-1133">Transmembrane helix</keyword>
<keyword evidence="5" id="KW-1185">Reference proteome</keyword>
<evidence type="ECO:0000313" key="5">
    <source>
        <dbReference type="Proteomes" id="UP001139354"/>
    </source>
</evidence>
<dbReference type="Proteomes" id="UP001139354">
    <property type="component" value="Unassembled WGS sequence"/>
</dbReference>
<accession>A0A9X1S4C3</accession>
<keyword evidence="2" id="KW-0472">Membrane</keyword>
<dbReference type="RefSeq" id="WP_229384870.1">
    <property type="nucleotide sequence ID" value="NZ_JAGTTN010000003.1"/>
</dbReference>
<evidence type="ECO:0000256" key="1">
    <source>
        <dbReference type="SAM" id="MobiDB-lite"/>
    </source>
</evidence>
<keyword evidence="2" id="KW-0812">Transmembrane</keyword>
<feature type="transmembrane region" description="Helical" evidence="2">
    <location>
        <begin position="297"/>
        <end position="319"/>
    </location>
</feature>
<dbReference type="InterPro" id="IPR013783">
    <property type="entry name" value="Ig-like_fold"/>
</dbReference>
<dbReference type="EMBL" id="JAGTTN010000003">
    <property type="protein sequence ID" value="MCC2032923.1"/>
    <property type="molecule type" value="Genomic_DNA"/>
</dbReference>
<evidence type="ECO:0000256" key="3">
    <source>
        <dbReference type="SAM" id="SignalP"/>
    </source>
</evidence>
<evidence type="ECO:0000256" key="2">
    <source>
        <dbReference type="SAM" id="Phobius"/>
    </source>
</evidence>
<gene>
    <name evidence="4" type="ORF">KEC57_12110</name>
</gene>
<proteinExistence type="predicted"/>
<evidence type="ECO:0000313" key="4">
    <source>
        <dbReference type="EMBL" id="MCC2032923.1"/>
    </source>
</evidence>
<feature type="region of interest" description="Disordered" evidence="1">
    <location>
        <begin position="326"/>
        <end position="348"/>
    </location>
</feature>
<feature type="chain" id="PRO_5040802280" evidence="3">
    <location>
        <begin position="34"/>
        <end position="348"/>
    </location>
</feature>
<protein>
    <submittedName>
        <fullName evidence="4">DUF916 domain-containing protein</fullName>
    </submittedName>
</protein>
<dbReference type="Gene3D" id="2.60.40.10">
    <property type="entry name" value="Immunoglobulins"/>
    <property type="match status" value="1"/>
</dbReference>
<sequence length="348" mass="35428">MPRPPLLSSVLASAALALAALAASVLAPTMALAADAPPAIAWTVETVDGAQGAGRPNFSYAVDPGATLTDTMRVTNTGATALDLAVYAADAYTTPSGNIDLNTTDAPSVDAGTWVVADVAALSLQPGQQADVAFTVTVPADAAPGDHSAGLITSFRGGESTDTIDVDRRLGTRVTVRVSGEIAPAVAVQNVTTTYSPSWNPFEPGTLVLSYRLANTGNTLLSGTDASTAAGPFGAFAAASAPLVLSEVIPGSSIDVVREIPIAPWGWVSGTVAVQPEAIGLGAQPLAAVTHEYGVVAVPWTLLIAFSVIGVAVVVVWLVRRRRRAEPSDPQREQVGDVGARARGDDAT</sequence>
<keyword evidence="3" id="KW-0732">Signal</keyword>